<comment type="similarity">
    <text evidence="2 9">Belongs to the beta sliding clamp family.</text>
</comment>
<dbReference type="Pfam" id="PF00712">
    <property type="entry name" value="DNA_pol3_beta"/>
    <property type="match status" value="1"/>
</dbReference>
<comment type="function">
    <text evidence="9">Confers DNA tethering and processivity to DNA polymerases and other proteins. Acts as a clamp, forming a ring around DNA (a reaction catalyzed by the clamp-loading complex) which diffuses in an ATP-independent manner freely and bidirectionally along dsDNA. Initially characterized for its ability to contact the catalytic subunit of DNA polymerase III (Pol III), a complex, multichain enzyme responsible for most of the replicative synthesis in bacteria; Pol III exhibits 3'-5' exonuclease proofreading activity. The beta chain is required for initiation of replication as well as for processivity of DNA replication.</text>
</comment>
<evidence type="ECO:0000259" key="11">
    <source>
        <dbReference type="Pfam" id="PF02767"/>
    </source>
</evidence>
<evidence type="ECO:0000259" key="10">
    <source>
        <dbReference type="Pfam" id="PF00712"/>
    </source>
</evidence>
<evidence type="ECO:0000256" key="1">
    <source>
        <dbReference type="ARBA" id="ARBA00004496"/>
    </source>
</evidence>
<organism evidence="13 14">
    <name type="scientific">Candidatus Wolfebacteria bacterium CG1_02_39_135</name>
    <dbReference type="NCBI Taxonomy" id="1805425"/>
    <lineage>
        <taxon>Bacteria</taxon>
        <taxon>Candidatus Wolfeibacteriota</taxon>
    </lineage>
</organism>
<evidence type="ECO:0000256" key="7">
    <source>
        <dbReference type="ARBA" id="ARBA00022932"/>
    </source>
</evidence>
<dbReference type="Pfam" id="PF02768">
    <property type="entry name" value="DNA_pol3_beta_3"/>
    <property type="match status" value="1"/>
</dbReference>
<accession>A0A1J4Y0X8</accession>
<dbReference type="GO" id="GO:0009360">
    <property type="term" value="C:DNA polymerase III complex"/>
    <property type="evidence" value="ECO:0007669"/>
    <property type="project" value="InterPro"/>
</dbReference>
<dbReference type="Gene3D" id="3.10.150.10">
    <property type="entry name" value="DNA Polymerase III, subunit A, domain 2"/>
    <property type="match status" value="1"/>
</dbReference>
<feature type="domain" description="DNA polymerase III beta sliding clamp N-terminal" evidence="10">
    <location>
        <begin position="1"/>
        <end position="120"/>
    </location>
</feature>
<dbReference type="Gene3D" id="3.70.10.10">
    <property type="match status" value="1"/>
</dbReference>
<feature type="domain" description="DNA polymerase III beta sliding clamp C-terminal" evidence="12">
    <location>
        <begin position="250"/>
        <end position="369"/>
    </location>
</feature>
<evidence type="ECO:0000259" key="12">
    <source>
        <dbReference type="Pfam" id="PF02768"/>
    </source>
</evidence>
<dbReference type="GO" id="GO:0006271">
    <property type="term" value="P:DNA strand elongation involved in DNA replication"/>
    <property type="evidence" value="ECO:0007669"/>
    <property type="project" value="TreeGrafter"/>
</dbReference>
<evidence type="ECO:0000256" key="4">
    <source>
        <dbReference type="ARBA" id="ARBA00022679"/>
    </source>
</evidence>
<protein>
    <recommendedName>
        <fullName evidence="9">Beta sliding clamp</fullName>
    </recommendedName>
</protein>
<dbReference type="CDD" id="cd00140">
    <property type="entry name" value="beta_clamp"/>
    <property type="match status" value="1"/>
</dbReference>
<sequence length="372" mass="41984">MKIIILKNHLKFGLETINKIGAESGSITLPILKNCLIETVDNKIKLSMTNLEMAITSFVPGKVIEGGSLTVPFNIFNSIINNLQTERINIEDKDNYLIVKTDNYQAKIQGNKKEEFPIIPQITNQSFLEISTEVLKKSLSSVISASQISEVKPELNGILFDFQVSSLKLAATDSFRLAEKNIVNTQFKSNIEQELKVIIPLKTIQEVIRIFKKEDGQISVYFDRNQVLFKTENSEIISRLISGDYPNYQSIIPQSFETEIVLNKEQLINALKLTSSFTDRLNEIKVLIKENAKNIEVFSSSQILGENQYLIPTKIKGAGLEIVFNWRFLLDGVRVLDSENIFLGLNGDNKPVLIKSPADISYFYILMPIKSG</sequence>
<dbReference type="EMBL" id="MNWX01000046">
    <property type="protein sequence ID" value="OIO64469.1"/>
    <property type="molecule type" value="Genomic_DNA"/>
</dbReference>
<dbReference type="InterPro" id="IPR046938">
    <property type="entry name" value="DNA_clamp_sf"/>
</dbReference>
<comment type="caution">
    <text evidence="13">The sequence shown here is derived from an EMBL/GenBank/DDBJ whole genome shotgun (WGS) entry which is preliminary data.</text>
</comment>
<dbReference type="PANTHER" id="PTHR30478:SF0">
    <property type="entry name" value="BETA SLIDING CLAMP"/>
    <property type="match status" value="1"/>
</dbReference>
<keyword evidence="5 9" id="KW-0548">Nucleotidyltransferase</keyword>
<feature type="domain" description="DNA polymerase III beta sliding clamp central" evidence="11">
    <location>
        <begin position="130"/>
        <end position="247"/>
    </location>
</feature>
<dbReference type="PIRSF" id="PIRSF000804">
    <property type="entry name" value="DNA_pol_III_b"/>
    <property type="match status" value="1"/>
</dbReference>
<evidence type="ECO:0000313" key="14">
    <source>
        <dbReference type="Proteomes" id="UP000182693"/>
    </source>
</evidence>
<evidence type="ECO:0000256" key="8">
    <source>
        <dbReference type="ARBA" id="ARBA00023125"/>
    </source>
</evidence>
<dbReference type="GO" id="GO:0005737">
    <property type="term" value="C:cytoplasm"/>
    <property type="evidence" value="ECO:0007669"/>
    <property type="project" value="UniProtKB-SubCell"/>
</dbReference>
<dbReference type="GO" id="GO:0003677">
    <property type="term" value="F:DNA binding"/>
    <property type="evidence" value="ECO:0007669"/>
    <property type="project" value="UniProtKB-UniRule"/>
</dbReference>
<dbReference type="InterPro" id="IPR022635">
    <property type="entry name" value="DNA_polIII_beta_C"/>
</dbReference>
<keyword evidence="7 9" id="KW-0239">DNA-directed DNA polymerase</keyword>
<keyword evidence="6 9" id="KW-0235">DNA replication</keyword>
<dbReference type="GO" id="GO:0003887">
    <property type="term" value="F:DNA-directed DNA polymerase activity"/>
    <property type="evidence" value="ECO:0007669"/>
    <property type="project" value="UniProtKB-UniRule"/>
</dbReference>
<dbReference type="PANTHER" id="PTHR30478">
    <property type="entry name" value="DNA POLYMERASE III SUBUNIT BETA"/>
    <property type="match status" value="1"/>
</dbReference>
<keyword evidence="3 9" id="KW-0963">Cytoplasm</keyword>
<evidence type="ECO:0000256" key="9">
    <source>
        <dbReference type="PIRNR" id="PIRNR000804"/>
    </source>
</evidence>
<dbReference type="SMART" id="SM00480">
    <property type="entry name" value="POL3Bc"/>
    <property type="match status" value="1"/>
</dbReference>
<name>A0A1J4Y0X8_9BACT</name>
<evidence type="ECO:0000256" key="6">
    <source>
        <dbReference type="ARBA" id="ARBA00022705"/>
    </source>
</evidence>
<dbReference type="SUPFAM" id="SSF55979">
    <property type="entry name" value="DNA clamp"/>
    <property type="match status" value="3"/>
</dbReference>
<proteinExistence type="inferred from homology"/>
<evidence type="ECO:0000313" key="13">
    <source>
        <dbReference type="EMBL" id="OIO64469.1"/>
    </source>
</evidence>
<dbReference type="Pfam" id="PF02767">
    <property type="entry name" value="DNA_pol3_beta_2"/>
    <property type="match status" value="1"/>
</dbReference>
<dbReference type="InterPro" id="IPR022634">
    <property type="entry name" value="DNA_polIII_beta_N"/>
</dbReference>
<dbReference type="Proteomes" id="UP000182693">
    <property type="component" value="Unassembled WGS sequence"/>
</dbReference>
<reference evidence="13 14" key="1">
    <citation type="journal article" date="2016" name="Environ. Microbiol.">
        <title>Genomic resolution of a cold subsurface aquifer community provides metabolic insights for novel microbes adapted to high CO concentrations.</title>
        <authorList>
            <person name="Probst A.J."/>
            <person name="Castelle C.J."/>
            <person name="Singh A."/>
            <person name="Brown C.T."/>
            <person name="Anantharaman K."/>
            <person name="Sharon I."/>
            <person name="Hug L.A."/>
            <person name="Burstein D."/>
            <person name="Emerson J.B."/>
            <person name="Thomas B.C."/>
            <person name="Banfield J.F."/>
        </authorList>
    </citation>
    <scope>NUCLEOTIDE SEQUENCE [LARGE SCALE GENOMIC DNA]</scope>
    <source>
        <strain evidence="13">CG1_02_39_135</strain>
    </source>
</reference>
<gene>
    <name evidence="13" type="ORF">AUJ30_02375</name>
</gene>
<dbReference type="AlphaFoldDB" id="A0A1J4Y0X8"/>
<comment type="subunit">
    <text evidence="9">Forms a ring-shaped head-to-tail homodimer around DNA.</text>
</comment>
<dbReference type="STRING" id="1805425.AUJ30_02375"/>
<dbReference type="NCBIfam" id="TIGR00663">
    <property type="entry name" value="dnan"/>
    <property type="match status" value="1"/>
</dbReference>
<evidence type="ECO:0000256" key="2">
    <source>
        <dbReference type="ARBA" id="ARBA00010752"/>
    </source>
</evidence>
<evidence type="ECO:0000256" key="5">
    <source>
        <dbReference type="ARBA" id="ARBA00022695"/>
    </source>
</evidence>
<dbReference type="InterPro" id="IPR022637">
    <property type="entry name" value="DNA_polIII_beta_cen"/>
</dbReference>
<keyword evidence="8" id="KW-0238">DNA-binding</keyword>
<dbReference type="InterPro" id="IPR001001">
    <property type="entry name" value="DNA_polIII_beta"/>
</dbReference>
<evidence type="ECO:0000256" key="3">
    <source>
        <dbReference type="ARBA" id="ARBA00022490"/>
    </source>
</evidence>
<dbReference type="GO" id="GO:0008408">
    <property type="term" value="F:3'-5' exonuclease activity"/>
    <property type="evidence" value="ECO:0007669"/>
    <property type="project" value="InterPro"/>
</dbReference>
<keyword evidence="4 9" id="KW-0808">Transferase</keyword>
<comment type="subcellular location">
    <subcellularLocation>
        <location evidence="1 9">Cytoplasm</location>
    </subcellularLocation>
</comment>